<name>A0A2B4RLL0_STYPI</name>
<organism evidence="5 6">
    <name type="scientific">Stylophora pistillata</name>
    <name type="common">Smooth cauliflower coral</name>
    <dbReference type="NCBI Taxonomy" id="50429"/>
    <lineage>
        <taxon>Eukaryota</taxon>
        <taxon>Metazoa</taxon>
        <taxon>Cnidaria</taxon>
        <taxon>Anthozoa</taxon>
        <taxon>Hexacorallia</taxon>
        <taxon>Scleractinia</taxon>
        <taxon>Astrocoeniina</taxon>
        <taxon>Pocilloporidae</taxon>
        <taxon>Stylophora</taxon>
    </lineage>
</organism>
<dbReference type="SUPFAM" id="SSF54695">
    <property type="entry name" value="POZ domain"/>
    <property type="match status" value="1"/>
</dbReference>
<dbReference type="InterPro" id="IPR011992">
    <property type="entry name" value="EF-hand-dom_pair"/>
</dbReference>
<evidence type="ECO:0000256" key="1">
    <source>
        <dbReference type="ARBA" id="ARBA00022729"/>
    </source>
</evidence>
<keyword evidence="1" id="KW-0732">Signal</keyword>
<dbReference type="GO" id="GO:0005509">
    <property type="term" value="F:calcium ion binding"/>
    <property type="evidence" value="ECO:0007669"/>
    <property type="project" value="InterPro"/>
</dbReference>
<comment type="caution">
    <text evidence="5">The sequence shown here is derived from an EMBL/GenBank/DDBJ whole genome shotgun (WGS) entry which is preliminary data.</text>
</comment>
<dbReference type="Proteomes" id="UP000225706">
    <property type="component" value="Unassembled WGS sequence"/>
</dbReference>
<dbReference type="PANTHER" id="PTHR23104:SF1">
    <property type="entry name" value="EF-HAND DOMAIN-CONTAINING PROTEIN"/>
    <property type="match status" value="1"/>
</dbReference>
<dbReference type="PROSITE" id="PS50097">
    <property type="entry name" value="BTB"/>
    <property type="match status" value="1"/>
</dbReference>
<dbReference type="OrthoDB" id="409642at2759"/>
<dbReference type="InterPro" id="IPR052110">
    <property type="entry name" value="MCFD2-like"/>
</dbReference>
<keyword evidence="6" id="KW-1185">Reference proteome</keyword>
<dbReference type="Pfam" id="PF13499">
    <property type="entry name" value="EF-hand_7"/>
    <property type="match status" value="1"/>
</dbReference>
<dbReference type="PANTHER" id="PTHR23104">
    <property type="entry name" value="MULTIPLE COAGULATION FACTOR DEFICIENCY PROTEIN 2 NEURAL STEM CELL DERIVED NEURONAL SURVIVAL PROTEIN"/>
    <property type="match status" value="1"/>
</dbReference>
<dbReference type="Gene3D" id="3.30.710.10">
    <property type="entry name" value="Potassium Channel Kv1.1, Chain A"/>
    <property type="match status" value="1"/>
</dbReference>
<dbReference type="EMBL" id="LSMT01000454">
    <property type="protein sequence ID" value="PFX17699.1"/>
    <property type="molecule type" value="Genomic_DNA"/>
</dbReference>
<dbReference type="CDD" id="cd00051">
    <property type="entry name" value="EFh"/>
    <property type="match status" value="1"/>
</dbReference>
<dbReference type="AlphaFoldDB" id="A0A2B4RLL0"/>
<dbReference type="PROSITE" id="PS00018">
    <property type="entry name" value="EF_HAND_1"/>
    <property type="match status" value="2"/>
</dbReference>
<keyword evidence="2" id="KW-0677">Repeat</keyword>
<dbReference type="SUPFAM" id="SSF47473">
    <property type="entry name" value="EF-hand"/>
    <property type="match status" value="1"/>
</dbReference>
<evidence type="ECO:0000256" key="3">
    <source>
        <dbReference type="ARBA" id="ARBA00022837"/>
    </source>
</evidence>
<dbReference type="Pfam" id="PF00651">
    <property type="entry name" value="BTB"/>
    <property type="match status" value="1"/>
</dbReference>
<dbReference type="InterPro" id="IPR002048">
    <property type="entry name" value="EF_hand_dom"/>
</dbReference>
<protein>
    <submittedName>
        <fullName evidence="5">Multiple coagulation factor deficiency protein 2-like</fullName>
    </submittedName>
</protein>
<gene>
    <name evidence="5" type="primary">MCFD2</name>
    <name evidence="5" type="ORF">AWC38_SpisGene17963</name>
</gene>
<accession>A0A2B4RLL0</accession>
<evidence type="ECO:0000256" key="2">
    <source>
        <dbReference type="ARBA" id="ARBA00022737"/>
    </source>
</evidence>
<keyword evidence="3" id="KW-0106">Calcium</keyword>
<evidence type="ECO:0000313" key="6">
    <source>
        <dbReference type="Proteomes" id="UP000225706"/>
    </source>
</evidence>
<feature type="domain" description="BTB" evidence="4">
    <location>
        <begin position="73"/>
        <end position="134"/>
    </location>
</feature>
<dbReference type="Gene3D" id="1.10.238.10">
    <property type="entry name" value="EF-hand"/>
    <property type="match status" value="1"/>
</dbReference>
<dbReference type="InterPro" id="IPR000210">
    <property type="entry name" value="BTB/POZ_dom"/>
</dbReference>
<evidence type="ECO:0000313" key="5">
    <source>
        <dbReference type="EMBL" id="PFX17699.1"/>
    </source>
</evidence>
<dbReference type="STRING" id="50429.A0A2B4RLL0"/>
<dbReference type="InterPro" id="IPR011333">
    <property type="entry name" value="SKP1/BTB/POZ_sf"/>
</dbReference>
<dbReference type="InterPro" id="IPR018247">
    <property type="entry name" value="EF_Hand_1_Ca_BS"/>
</dbReference>
<reference evidence="6" key="1">
    <citation type="journal article" date="2017" name="bioRxiv">
        <title>Comparative analysis of the genomes of Stylophora pistillata and Acropora digitifera provides evidence for extensive differences between species of corals.</title>
        <authorList>
            <person name="Voolstra C.R."/>
            <person name="Li Y."/>
            <person name="Liew Y.J."/>
            <person name="Baumgarten S."/>
            <person name="Zoccola D."/>
            <person name="Flot J.-F."/>
            <person name="Tambutte S."/>
            <person name="Allemand D."/>
            <person name="Aranda M."/>
        </authorList>
    </citation>
    <scope>NUCLEOTIDE SEQUENCE [LARGE SCALE GENOMIC DNA]</scope>
</reference>
<evidence type="ECO:0000259" key="4">
    <source>
        <dbReference type="PROSITE" id="PS50097"/>
    </source>
</evidence>
<proteinExistence type="predicted"/>
<sequence length="481" mass="55427">MEGMKSKEDISGRELVGEMKDMLNNLISQLSAAGLTVHVLQNRAVVTERNELRAFNVYDGEAALQFVNQPDHADKIICFNSERFYCHTEYLVLRSQYFQALLCGVYRESSMDFISVHLPAPGNMEPILRFMYSGIAEDALFEAHEIFSTIQNANFLGVEELLSKAAENFALRWKVNAVSPLFRRSIVDSEFLSSILESGTKNAVFSEGDMLRIVVLWNEDEESPECNFSESIRLLMEHKCLEKSGLTDLEWALGKKPPLFCSIEQSAFRPVYQRAIQDSTRAVERMRVHEDKIKSLYQCVRTLTRQLEEVRCNRCQIFLPRAAIKTRTCIVTRHQGEYVVNKGWSCCRQLIKRSRGFCSIKSDETQAAGIQNPLHDAKLTHDKDHIKEHLKDEIDLKDEQMSDEDLQFHYFKLHDYDNNNKLDGIELMNAMTHYHDEEGEGKNPQYSDDEMGHMIDQILDEDDLNKDGYIDYPEFVASQKS</sequence>